<evidence type="ECO:0000313" key="6">
    <source>
        <dbReference type="EMBL" id="KIL35596.1"/>
    </source>
</evidence>
<evidence type="ECO:0000259" key="4">
    <source>
        <dbReference type="PROSITE" id="PS51077"/>
    </source>
</evidence>
<protein>
    <submittedName>
        <fullName evidence="6">IclR family transcriptional regulator</fullName>
    </submittedName>
</protein>
<dbReference type="Gene3D" id="1.10.10.10">
    <property type="entry name" value="Winged helix-like DNA-binding domain superfamily/Winged helix DNA-binding domain"/>
    <property type="match status" value="1"/>
</dbReference>
<comment type="caution">
    <text evidence="6">The sequence shown here is derived from an EMBL/GenBank/DDBJ whole genome shotgun (WGS) entry which is preliminary data.</text>
</comment>
<dbReference type="InterPro" id="IPR014757">
    <property type="entry name" value="Tscrpt_reg_IclR_C"/>
</dbReference>
<organism evidence="6 7">
    <name type="scientific">Cohnella kolymensis</name>
    <dbReference type="NCBI Taxonomy" id="1590652"/>
    <lineage>
        <taxon>Bacteria</taxon>
        <taxon>Bacillati</taxon>
        <taxon>Bacillota</taxon>
        <taxon>Bacilli</taxon>
        <taxon>Bacillales</taxon>
        <taxon>Paenibacillaceae</taxon>
        <taxon>Cohnella</taxon>
    </lineage>
</organism>
<dbReference type="RefSeq" id="WP_041063785.1">
    <property type="nucleotide sequence ID" value="NZ_JXAL01000019.1"/>
</dbReference>
<dbReference type="Pfam" id="PF01614">
    <property type="entry name" value="IclR_C"/>
    <property type="match status" value="1"/>
</dbReference>
<evidence type="ECO:0000259" key="5">
    <source>
        <dbReference type="PROSITE" id="PS51078"/>
    </source>
</evidence>
<feature type="domain" description="IclR-ED" evidence="5">
    <location>
        <begin position="75"/>
        <end position="251"/>
    </location>
</feature>
<keyword evidence="1" id="KW-0805">Transcription regulation</keyword>
<dbReference type="PROSITE" id="PS51077">
    <property type="entry name" value="HTH_ICLR"/>
    <property type="match status" value="1"/>
</dbReference>
<dbReference type="SMART" id="SM00346">
    <property type="entry name" value="HTH_ICLR"/>
    <property type="match status" value="1"/>
</dbReference>
<keyword evidence="7" id="KW-1185">Reference proteome</keyword>
<dbReference type="InterPro" id="IPR036388">
    <property type="entry name" value="WH-like_DNA-bd_sf"/>
</dbReference>
<dbReference type="InterPro" id="IPR036390">
    <property type="entry name" value="WH_DNA-bd_sf"/>
</dbReference>
<dbReference type="InterPro" id="IPR029016">
    <property type="entry name" value="GAF-like_dom_sf"/>
</dbReference>
<dbReference type="Proteomes" id="UP000054526">
    <property type="component" value="Unassembled WGS sequence"/>
</dbReference>
<evidence type="ECO:0000313" key="7">
    <source>
        <dbReference type="Proteomes" id="UP000054526"/>
    </source>
</evidence>
<evidence type="ECO:0000256" key="3">
    <source>
        <dbReference type="ARBA" id="ARBA00023163"/>
    </source>
</evidence>
<dbReference type="SUPFAM" id="SSF55781">
    <property type="entry name" value="GAF domain-like"/>
    <property type="match status" value="1"/>
</dbReference>
<dbReference type="InterPro" id="IPR050707">
    <property type="entry name" value="HTH_MetabolicPath_Reg"/>
</dbReference>
<dbReference type="SUPFAM" id="SSF46785">
    <property type="entry name" value="Winged helix' DNA-binding domain"/>
    <property type="match status" value="1"/>
</dbReference>
<sequence length="252" mass="28178">MSDGKPKENESLRTVQRAIDILNCFTFDQSELSLTEIANKIDLAKSTTTRLLATLEHNGFVLKNPNSFKYKLGHRLYYLGSISGRSIKVREVAKPIMDDLRDFTKETVNLHILEQNYRVCIEQSEGVMSIRHLVRIGESLPLSAGAGGKAILAYQNEAFQESIFQTIQSSTKWNKLISELNTIRSEHFTSSMDEREVGLAAIASPIFDVNGEVKASLSVSGPSVRFSEERIALLKEHVIESAKKISTMMGHM</sequence>
<dbReference type="Pfam" id="PF09339">
    <property type="entry name" value="HTH_IclR"/>
    <property type="match status" value="1"/>
</dbReference>
<dbReference type="PANTHER" id="PTHR30136">
    <property type="entry name" value="HELIX-TURN-HELIX TRANSCRIPTIONAL REGULATOR, ICLR FAMILY"/>
    <property type="match status" value="1"/>
</dbReference>
<evidence type="ECO:0000256" key="2">
    <source>
        <dbReference type="ARBA" id="ARBA00023125"/>
    </source>
</evidence>
<dbReference type="Gene3D" id="3.30.450.40">
    <property type="match status" value="1"/>
</dbReference>
<accession>A0ABR5A3H2</accession>
<gene>
    <name evidence="6" type="ORF">SD71_12665</name>
</gene>
<dbReference type="PANTHER" id="PTHR30136:SF35">
    <property type="entry name" value="HTH-TYPE TRANSCRIPTIONAL REGULATOR RV1719"/>
    <property type="match status" value="1"/>
</dbReference>
<proteinExistence type="predicted"/>
<feature type="domain" description="HTH iclR-type" evidence="4">
    <location>
        <begin position="12"/>
        <end position="74"/>
    </location>
</feature>
<evidence type="ECO:0000256" key="1">
    <source>
        <dbReference type="ARBA" id="ARBA00023015"/>
    </source>
</evidence>
<keyword evidence="3" id="KW-0804">Transcription</keyword>
<keyword evidence="2" id="KW-0238">DNA-binding</keyword>
<dbReference type="EMBL" id="JXAL01000019">
    <property type="protein sequence ID" value="KIL35596.1"/>
    <property type="molecule type" value="Genomic_DNA"/>
</dbReference>
<reference evidence="6 7" key="1">
    <citation type="submission" date="2014-12" db="EMBL/GenBank/DDBJ databases">
        <title>Draft genome sequence of Cohnella kolymensis strain B-2846.</title>
        <authorList>
            <person name="Karlyshev A.V."/>
            <person name="Kudryashova E.B."/>
        </authorList>
    </citation>
    <scope>NUCLEOTIDE SEQUENCE [LARGE SCALE GENOMIC DNA]</scope>
    <source>
        <strain evidence="6 7">VKM B-2846</strain>
    </source>
</reference>
<dbReference type="PROSITE" id="PS51078">
    <property type="entry name" value="ICLR_ED"/>
    <property type="match status" value="1"/>
</dbReference>
<dbReference type="InterPro" id="IPR005471">
    <property type="entry name" value="Tscrpt_reg_IclR_N"/>
</dbReference>
<name>A0ABR5A3H2_9BACL</name>